<sequence length="108" mass="12684">MNDMQRYIKMDDWFFEIKTVRALRTKNYGDKYSAIANINCNGDAIYIDGLMTADDNPYTFQDLQTFKQFCRKMGAKTAHFDRFKNDQLKSQSVIIQPEKPQSILKLVK</sequence>
<dbReference type="RefSeq" id="WP_311578501.1">
    <property type="nucleotide sequence ID" value="NZ_JAVRIF010000002.1"/>
</dbReference>
<name>A0ABU2ZYS0_9GAMM</name>
<gene>
    <name evidence="1" type="ORF">RM573_05635</name>
</gene>
<evidence type="ECO:0000313" key="2">
    <source>
        <dbReference type="Proteomes" id="UP001266357"/>
    </source>
</evidence>
<protein>
    <submittedName>
        <fullName evidence="1">Uncharacterized protein</fullName>
    </submittedName>
</protein>
<comment type="caution">
    <text evidence="1">The sequence shown here is derived from an EMBL/GenBank/DDBJ whole genome shotgun (WGS) entry which is preliminary data.</text>
</comment>
<organism evidence="1 2">
    <name type="scientific">Thalassotalea castellviae</name>
    <dbReference type="NCBI Taxonomy" id="3075612"/>
    <lineage>
        <taxon>Bacteria</taxon>
        <taxon>Pseudomonadati</taxon>
        <taxon>Pseudomonadota</taxon>
        <taxon>Gammaproteobacteria</taxon>
        <taxon>Alteromonadales</taxon>
        <taxon>Colwelliaceae</taxon>
        <taxon>Thalassotalea</taxon>
    </lineage>
</organism>
<accession>A0ABU2ZYS0</accession>
<evidence type="ECO:0000313" key="1">
    <source>
        <dbReference type="EMBL" id="MDT0603069.1"/>
    </source>
</evidence>
<keyword evidence="2" id="KW-1185">Reference proteome</keyword>
<dbReference type="EMBL" id="JAVRIF010000002">
    <property type="protein sequence ID" value="MDT0603069.1"/>
    <property type="molecule type" value="Genomic_DNA"/>
</dbReference>
<reference evidence="1 2" key="1">
    <citation type="submission" date="2023-09" db="EMBL/GenBank/DDBJ databases">
        <authorList>
            <person name="Rey-Velasco X."/>
        </authorList>
    </citation>
    <scope>NUCLEOTIDE SEQUENCE [LARGE SCALE GENOMIC DNA]</scope>
    <source>
        <strain evidence="1 2">W431</strain>
    </source>
</reference>
<dbReference type="Proteomes" id="UP001266357">
    <property type="component" value="Unassembled WGS sequence"/>
</dbReference>
<proteinExistence type="predicted"/>